<accession>A0ABY0JU38</accession>
<keyword evidence="4" id="KW-1134">Transmembrane beta strand</keyword>
<sequence length="483" mass="53810">METRHLPRAALLLAIVTSCVFKSHSAQVATWPVIFEDAAEPITSETQPDPLSRPAVGAVEKRSGERQKNAVASSGVPVKGHDITLAEAVQLAMGWHPVIKRAEREYVQSKESVNEAKAGWYPSLSARVKSGLEQDNYRREDSKSNTLALNASQTLFDFGRIASKVDLADATTQRSGSNLEKSINDIAYETATSFTQAIRYQQLTEIAQGQVAGLQLINRLAEKRASLGASAESDYSQSKVRLAAAIALQHDYEAQARRWNANLDIVTNASVSTALNMHMPQTMDTACHRVDIEELTSPAIELAQAQIKMAKQQVNAFKAEYYPTISLNPVWEYELENQNDNRGNRAKKGEWGIFVNVSAPLYEGGARISRTQQAEQALLASQFNLDTEKTEARRKIVESTSQISSLYESMKAKQVREKEAIRTRDLYKLQYLELGNRSFSDLLSAESEIHQTRMDILNSQFTVSSLSIECLYYSGNLVRYFSQ</sequence>
<comment type="subcellular location">
    <subcellularLocation>
        <location evidence="1">Cell outer membrane</location>
    </subcellularLocation>
</comment>
<evidence type="ECO:0000256" key="2">
    <source>
        <dbReference type="ARBA" id="ARBA00007613"/>
    </source>
</evidence>
<organism evidence="9 10">
    <name type="scientific">Citrobacter europaeus</name>
    <dbReference type="NCBI Taxonomy" id="1914243"/>
    <lineage>
        <taxon>Bacteria</taxon>
        <taxon>Pseudomonadati</taxon>
        <taxon>Pseudomonadota</taxon>
        <taxon>Gammaproteobacteria</taxon>
        <taxon>Enterobacterales</taxon>
        <taxon>Enterobacteriaceae</taxon>
        <taxon>Citrobacter</taxon>
    </lineage>
</organism>
<evidence type="ECO:0000256" key="6">
    <source>
        <dbReference type="ARBA" id="ARBA00023136"/>
    </source>
</evidence>
<dbReference type="RefSeq" id="WP_087051555.1">
    <property type="nucleotide sequence ID" value="NZ_FLUX01000044.1"/>
</dbReference>
<dbReference type="InterPro" id="IPR003423">
    <property type="entry name" value="OMP_efflux"/>
</dbReference>
<comment type="similarity">
    <text evidence="2">Belongs to the outer membrane factor (OMF) (TC 1.B.17) family.</text>
</comment>
<evidence type="ECO:0000256" key="4">
    <source>
        <dbReference type="ARBA" id="ARBA00022452"/>
    </source>
</evidence>
<evidence type="ECO:0000256" key="3">
    <source>
        <dbReference type="ARBA" id="ARBA00022448"/>
    </source>
</evidence>
<feature type="region of interest" description="Disordered" evidence="8">
    <location>
        <begin position="43"/>
        <end position="76"/>
    </location>
</feature>
<comment type="caution">
    <text evidence="9">The sequence shown here is derived from an EMBL/GenBank/DDBJ whole genome shotgun (WGS) entry which is preliminary data.</text>
</comment>
<protein>
    <submittedName>
        <fullName evidence="9">Type I secretion system, outer membrane component LapE # AggA</fullName>
    </submittedName>
</protein>
<keyword evidence="3" id="KW-0813">Transport</keyword>
<evidence type="ECO:0000313" key="10">
    <source>
        <dbReference type="Proteomes" id="UP000195338"/>
    </source>
</evidence>
<dbReference type="PANTHER" id="PTHR30026">
    <property type="entry name" value="OUTER MEMBRANE PROTEIN TOLC"/>
    <property type="match status" value="1"/>
</dbReference>
<evidence type="ECO:0000256" key="5">
    <source>
        <dbReference type="ARBA" id="ARBA00022692"/>
    </source>
</evidence>
<proteinExistence type="inferred from homology"/>
<gene>
    <name evidence="9" type="ORF">BN4901_4041</name>
</gene>
<evidence type="ECO:0000313" key="9">
    <source>
        <dbReference type="EMBL" id="SBW27548.1"/>
    </source>
</evidence>
<evidence type="ECO:0000256" key="8">
    <source>
        <dbReference type="SAM" id="MobiDB-lite"/>
    </source>
</evidence>
<dbReference type="SUPFAM" id="SSF56954">
    <property type="entry name" value="Outer membrane efflux proteins (OEP)"/>
    <property type="match status" value="1"/>
</dbReference>
<evidence type="ECO:0000256" key="1">
    <source>
        <dbReference type="ARBA" id="ARBA00004442"/>
    </source>
</evidence>
<dbReference type="Proteomes" id="UP000195338">
    <property type="component" value="Unassembled WGS sequence"/>
</dbReference>
<evidence type="ECO:0000256" key="7">
    <source>
        <dbReference type="ARBA" id="ARBA00023237"/>
    </source>
</evidence>
<dbReference type="Gene3D" id="1.20.1600.10">
    <property type="entry name" value="Outer membrane efflux proteins (OEP)"/>
    <property type="match status" value="1"/>
</dbReference>
<keyword evidence="5" id="KW-0812">Transmembrane</keyword>
<dbReference type="EMBL" id="FLUX01000044">
    <property type="protein sequence ID" value="SBW27548.1"/>
    <property type="molecule type" value="Genomic_DNA"/>
</dbReference>
<dbReference type="InterPro" id="IPR051906">
    <property type="entry name" value="TolC-like"/>
</dbReference>
<dbReference type="PROSITE" id="PS51257">
    <property type="entry name" value="PROKAR_LIPOPROTEIN"/>
    <property type="match status" value="1"/>
</dbReference>
<dbReference type="Pfam" id="PF02321">
    <property type="entry name" value="OEP"/>
    <property type="match status" value="2"/>
</dbReference>
<dbReference type="PANTHER" id="PTHR30026:SF22">
    <property type="entry name" value="OUTER MEMBRANE EFFLUX PROTEIN"/>
    <property type="match status" value="1"/>
</dbReference>
<reference evidence="9 10" key="1">
    <citation type="submission" date="2016-04" db="EMBL/GenBank/DDBJ databases">
        <authorList>
            <person name="Mornico D."/>
        </authorList>
    </citation>
    <scope>NUCLEOTIDE SEQUENCE [LARGE SCALE GENOMIC DNA]</scope>
    <source>
        <strain evidence="9 10">A121</strain>
    </source>
</reference>
<keyword evidence="7" id="KW-0998">Cell outer membrane</keyword>
<name>A0ABY0JU38_9ENTR</name>
<keyword evidence="10" id="KW-1185">Reference proteome</keyword>
<keyword evidence="6" id="KW-0472">Membrane</keyword>
<feature type="compositionally biased region" description="Basic and acidic residues" evidence="8">
    <location>
        <begin position="59"/>
        <end position="68"/>
    </location>
</feature>